<evidence type="ECO:0000313" key="2">
    <source>
        <dbReference type="Proteomes" id="UP001346869"/>
    </source>
</evidence>
<organism evidence="1 2">
    <name type="scientific">Eleginops maclovinus</name>
    <name type="common">Patagonian blennie</name>
    <name type="synonym">Eleginus maclovinus</name>
    <dbReference type="NCBI Taxonomy" id="56733"/>
    <lineage>
        <taxon>Eukaryota</taxon>
        <taxon>Metazoa</taxon>
        <taxon>Chordata</taxon>
        <taxon>Craniata</taxon>
        <taxon>Vertebrata</taxon>
        <taxon>Euteleostomi</taxon>
        <taxon>Actinopterygii</taxon>
        <taxon>Neopterygii</taxon>
        <taxon>Teleostei</taxon>
        <taxon>Neoteleostei</taxon>
        <taxon>Acanthomorphata</taxon>
        <taxon>Eupercaria</taxon>
        <taxon>Perciformes</taxon>
        <taxon>Notothenioidei</taxon>
        <taxon>Eleginopidae</taxon>
        <taxon>Eleginops</taxon>
    </lineage>
</organism>
<accession>A0AAN7XPT9</accession>
<dbReference type="AlphaFoldDB" id="A0AAN7XPT9"/>
<dbReference type="Proteomes" id="UP001346869">
    <property type="component" value="Unassembled WGS sequence"/>
</dbReference>
<gene>
    <name evidence="1" type="ORF">PBY51_015999</name>
</gene>
<name>A0AAN7XPT9_ELEMC</name>
<proteinExistence type="predicted"/>
<dbReference type="EMBL" id="JAUZQC010000010">
    <property type="protein sequence ID" value="KAK5864786.1"/>
    <property type="molecule type" value="Genomic_DNA"/>
</dbReference>
<reference evidence="1 2" key="2">
    <citation type="journal article" date="2023" name="Mol. Biol. Evol.">
        <title>Genomics of Secondarily Temperate Adaptation in the Only Non-Antarctic Icefish.</title>
        <authorList>
            <person name="Rivera-Colon A.G."/>
            <person name="Rayamajhi N."/>
            <person name="Minhas B.F."/>
            <person name="Madrigal G."/>
            <person name="Bilyk K.T."/>
            <person name="Yoon V."/>
            <person name="Hune M."/>
            <person name="Gregory S."/>
            <person name="Cheng C.H.C."/>
            <person name="Catchen J.M."/>
        </authorList>
    </citation>
    <scope>NUCLEOTIDE SEQUENCE [LARGE SCALE GENOMIC DNA]</scope>
    <source>
        <strain evidence="1">JMC-PN-2008</strain>
    </source>
</reference>
<comment type="caution">
    <text evidence="1">The sequence shown here is derived from an EMBL/GenBank/DDBJ whole genome shotgun (WGS) entry which is preliminary data.</text>
</comment>
<keyword evidence="2" id="KW-1185">Reference proteome</keyword>
<protein>
    <submittedName>
        <fullName evidence="1">Uncharacterized protein</fullName>
    </submittedName>
</protein>
<reference evidence="1 2" key="1">
    <citation type="journal article" date="2023" name="Genes (Basel)">
        <title>Chromosome-Level Genome Assembly and Circadian Gene Repertoire of the Patagonia Blennie Eleginops maclovinus-The Closest Ancestral Proxy of Antarctic Cryonotothenioids.</title>
        <authorList>
            <person name="Cheng C.C."/>
            <person name="Rivera-Colon A.G."/>
            <person name="Minhas B.F."/>
            <person name="Wilson L."/>
            <person name="Rayamajhi N."/>
            <person name="Vargas-Chacoff L."/>
            <person name="Catchen J.M."/>
        </authorList>
    </citation>
    <scope>NUCLEOTIDE SEQUENCE [LARGE SCALE GENOMIC DNA]</scope>
    <source>
        <strain evidence="1">JMC-PN-2008</strain>
    </source>
</reference>
<sequence length="74" mass="7958">MVRAYGLPRVELCEILAPQFYTDGRGARLLLRIHGSAQRPFATVVDPAVRRAPGSAACPLHAVVLLQGPAQQIP</sequence>
<evidence type="ECO:0000313" key="1">
    <source>
        <dbReference type="EMBL" id="KAK5864786.1"/>
    </source>
</evidence>